<proteinExistence type="predicted"/>
<dbReference type="Gene3D" id="1.10.418.20">
    <property type="match status" value="1"/>
</dbReference>
<dbReference type="InterPro" id="IPR038765">
    <property type="entry name" value="Papain-like_cys_pep_sf"/>
</dbReference>
<gene>
    <name evidence="1" type="ORF">BB559_000285</name>
</gene>
<dbReference type="EMBL" id="MBFT01000012">
    <property type="protein sequence ID" value="PVU99923.1"/>
    <property type="molecule type" value="Genomic_DNA"/>
</dbReference>
<dbReference type="Proteomes" id="UP000245699">
    <property type="component" value="Unassembled WGS sequence"/>
</dbReference>
<evidence type="ECO:0000313" key="2">
    <source>
        <dbReference type="Proteomes" id="UP000245699"/>
    </source>
</evidence>
<accession>A0A2T9Z5Q0</accession>
<dbReference type="STRING" id="61424.A0A2T9Z5Q0"/>
<keyword evidence="2" id="KW-1185">Reference proteome</keyword>
<evidence type="ECO:0000313" key="1">
    <source>
        <dbReference type="EMBL" id="PVU99923.1"/>
    </source>
</evidence>
<reference evidence="1 2" key="1">
    <citation type="journal article" date="2018" name="MBio">
        <title>Comparative Genomics Reveals the Core Gene Toolbox for the Fungus-Insect Symbiosis.</title>
        <authorList>
            <person name="Wang Y."/>
            <person name="Stata M."/>
            <person name="Wang W."/>
            <person name="Stajich J.E."/>
            <person name="White M.M."/>
            <person name="Moncalvo J.M."/>
        </authorList>
    </citation>
    <scope>NUCLEOTIDE SEQUENCE [LARGE SCALE GENOMIC DNA]</scope>
    <source>
        <strain evidence="1 2">AUS-77-4</strain>
    </source>
</reference>
<dbReference type="OrthoDB" id="5065855at2759"/>
<protein>
    <submittedName>
        <fullName evidence="1">Uncharacterized protein</fullName>
    </submittedName>
</protein>
<comment type="caution">
    <text evidence="1">The sequence shown here is derived from an EMBL/GenBank/DDBJ whole genome shotgun (WGS) entry which is preliminary data.</text>
</comment>
<dbReference type="Gene3D" id="3.30.310.130">
    <property type="entry name" value="Ubiquitin-related"/>
    <property type="match status" value="1"/>
</dbReference>
<dbReference type="SUPFAM" id="SSF54001">
    <property type="entry name" value="Cysteine proteinases"/>
    <property type="match status" value="1"/>
</dbReference>
<sequence>MDSSAVVLEYANLDVRYSDFNSLKPAGWLTGEIINFYLTQVIISLQSSPNHFPFSNLLFYQWPSNEQFTKDKSKHNYKFDNYPNAFNSRTYYNTSQGFTNNLLSQGISNLPYSSKLSLKVEPPSRTETGILDRNINYNINRNNSSIDNNYDEQLCSKSSSRCSAFPKNFWRVIEEDIEYPHSMRIRLQRLVVSLKKQT</sequence>
<name>A0A2T9Z5Q0_9FUNG</name>
<organism evidence="1 2">
    <name type="scientific">Furculomyces boomerangus</name>
    <dbReference type="NCBI Taxonomy" id="61424"/>
    <lineage>
        <taxon>Eukaryota</taxon>
        <taxon>Fungi</taxon>
        <taxon>Fungi incertae sedis</taxon>
        <taxon>Zoopagomycota</taxon>
        <taxon>Kickxellomycotina</taxon>
        <taxon>Harpellomycetes</taxon>
        <taxon>Harpellales</taxon>
        <taxon>Harpellaceae</taxon>
        <taxon>Furculomyces</taxon>
    </lineage>
</organism>
<dbReference type="AlphaFoldDB" id="A0A2T9Z5Q0"/>